<dbReference type="InterPro" id="IPR023214">
    <property type="entry name" value="HAD_sf"/>
</dbReference>
<dbReference type="InterPro" id="IPR023198">
    <property type="entry name" value="PGP-like_dom2"/>
</dbReference>
<comment type="caution">
    <text evidence="2">The sequence shown here is derived from an EMBL/GenBank/DDBJ whole genome shotgun (WGS) entry which is preliminary data.</text>
</comment>
<dbReference type="SUPFAM" id="SSF56784">
    <property type="entry name" value="HAD-like"/>
    <property type="match status" value="1"/>
</dbReference>
<dbReference type="GO" id="GO:0019120">
    <property type="term" value="F:hydrolase activity, acting on acid halide bonds, in C-halide compounds"/>
    <property type="evidence" value="ECO:0007669"/>
    <property type="project" value="InterPro"/>
</dbReference>
<reference evidence="2" key="2">
    <citation type="submission" date="2020-09" db="EMBL/GenBank/DDBJ databases">
        <authorList>
            <person name="Sun Q."/>
            <person name="Ohkuma M."/>
        </authorList>
    </citation>
    <scope>NUCLEOTIDE SEQUENCE</scope>
    <source>
        <strain evidence="2">JCM 4654</strain>
    </source>
</reference>
<name>A0A918Y2L5_9ACTN</name>
<evidence type="ECO:0000313" key="3">
    <source>
        <dbReference type="Proteomes" id="UP000608955"/>
    </source>
</evidence>
<dbReference type="Gene3D" id="1.10.150.240">
    <property type="entry name" value="Putative phosphatase, domain 2"/>
    <property type="match status" value="1"/>
</dbReference>
<proteinExistence type="predicted"/>
<dbReference type="SFLD" id="SFLDS00003">
    <property type="entry name" value="Haloacid_Dehalogenase"/>
    <property type="match status" value="1"/>
</dbReference>
<keyword evidence="1" id="KW-0378">Hydrolase</keyword>
<dbReference type="Pfam" id="PF00702">
    <property type="entry name" value="Hydrolase"/>
    <property type="match status" value="1"/>
</dbReference>
<dbReference type="SFLD" id="SFLDG01129">
    <property type="entry name" value="C1.5:_HAD__Beta-PGM__Phosphata"/>
    <property type="match status" value="1"/>
</dbReference>
<dbReference type="InterPro" id="IPR051540">
    <property type="entry name" value="S-2-haloacid_dehalogenase"/>
</dbReference>
<dbReference type="Gene3D" id="3.40.50.1000">
    <property type="entry name" value="HAD superfamily/HAD-like"/>
    <property type="match status" value="1"/>
</dbReference>
<sequence length="240" mass="25097">MNPVSPESPDPRPDVLVFDVNETITDMSALGARLTDVGLDAGLLPAWFAGVLRDGIALTLAGGRASFAEVAADGLRALLARERPGQEAEPAVRHVLDALPDLPVHPDVPDGVRELHAAGVRMLTLTNGSAGTTRAVLGRAGLADLFEAHLDVEGAGGRWKPHPAAYAHALRTAGVPAGSAMLVAVHPWDVDGAARAGLRTAWLRREPVPYPSALHPPDAEAEALTDLAHRLTARRGRPGS</sequence>
<dbReference type="InterPro" id="IPR036412">
    <property type="entry name" value="HAD-like_sf"/>
</dbReference>
<evidence type="ECO:0000313" key="2">
    <source>
        <dbReference type="EMBL" id="GHD87467.1"/>
    </source>
</evidence>
<organism evidence="2 3">
    <name type="scientific">Streptomyces naganishii JCM 4654</name>
    <dbReference type="NCBI Taxonomy" id="1306179"/>
    <lineage>
        <taxon>Bacteria</taxon>
        <taxon>Bacillati</taxon>
        <taxon>Actinomycetota</taxon>
        <taxon>Actinomycetes</taxon>
        <taxon>Kitasatosporales</taxon>
        <taxon>Streptomycetaceae</taxon>
        <taxon>Streptomyces</taxon>
    </lineage>
</organism>
<dbReference type="NCBIfam" id="TIGR01428">
    <property type="entry name" value="HAD_type_II"/>
    <property type="match status" value="1"/>
</dbReference>
<dbReference type="AlphaFoldDB" id="A0A918Y2L5"/>
<dbReference type="InterPro" id="IPR006328">
    <property type="entry name" value="2-HAD"/>
</dbReference>
<accession>A0A918Y2L5</accession>
<dbReference type="EMBL" id="BMVF01000004">
    <property type="protein sequence ID" value="GHD87467.1"/>
    <property type="molecule type" value="Genomic_DNA"/>
</dbReference>
<evidence type="ECO:0000256" key="1">
    <source>
        <dbReference type="ARBA" id="ARBA00022801"/>
    </source>
</evidence>
<gene>
    <name evidence="2" type="ORF">GCM10010508_19710</name>
</gene>
<dbReference type="Proteomes" id="UP000608955">
    <property type="component" value="Unassembled WGS sequence"/>
</dbReference>
<dbReference type="PANTHER" id="PTHR43316">
    <property type="entry name" value="HYDROLASE, HALOACID DELAHOGENASE-RELATED"/>
    <property type="match status" value="1"/>
</dbReference>
<dbReference type="PANTHER" id="PTHR43316:SF3">
    <property type="entry name" value="HALOACID DEHALOGENASE, TYPE II (AFU_ORTHOLOGUE AFUA_2G07750)-RELATED"/>
    <property type="match status" value="1"/>
</dbReference>
<protein>
    <submittedName>
        <fullName evidence="2">Dehalogenase</fullName>
    </submittedName>
</protein>
<keyword evidence="3" id="KW-1185">Reference proteome</keyword>
<reference evidence="2" key="1">
    <citation type="journal article" date="2014" name="Int. J. Syst. Evol. Microbiol.">
        <title>Complete genome sequence of Corynebacterium casei LMG S-19264T (=DSM 44701T), isolated from a smear-ripened cheese.</title>
        <authorList>
            <consortium name="US DOE Joint Genome Institute (JGI-PGF)"/>
            <person name="Walter F."/>
            <person name="Albersmeier A."/>
            <person name="Kalinowski J."/>
            <person name="Ruckert C."/>
        </authorList>
    </citation>
    <scope>NUCLEOTIDE SEQUENCE</scope>
    <source>
        <strain evidence="2">JCM 4654</strain>
    </source>
</reference>